<dbReference type="InterPro" id="IPR011611">
    <property type="entry name" value="PfkB_dom"/>
</dbReference>
<dbReference type="GO" id="GO:0003824">
    <property type="term" value="F:catalytic activity"/>
    <property type="evidence" value="ECO:0007669"/>
    <property type="project" value="UniProtKB-ARBA"/>
</dbReference>
<protein>
    <recommendedName>
        <fullName evidence="1">Carbohydrate kinase PfkB domain-containing protein</fullName>
    </recommendedName>
</protein>
<evidence type="ECO:0000313" key="3">
    <source>
        <dbReference type="Proteomes" id="UP000265964"/>
    </source>
</evidence>
<dbReference type="PANTHER" id="PTHR42774:SF3">
    <property type="entry name" value="KETOHEXOKINASE"/>
    <property type="match status" value="1"/>
</dbReference>
<dbReference type="InterPro" id="IPR052562">
    <property type="entry name" value="Ketohexokinase-related"/>
</dbReference>
<dbReference type="SUPFAM" id="SSF53613">
    <property type="entry name" value="Ribokinase-like"/>
    <property type="match status" value="1"/>
</dbReference>
<accession>A0A3A1YDI5</accession>
<dbReference type="InterPro" id="IPR029056">
    <property type="entry name" value="Ribokinase-like"/>
</dbReference>
<dbReference type="Gene3D" id="3.40.1190.20">
    <property type="match status" value="1"/>
</dbReference>
<dbReference type="EMBL" id="NRJF01000098">
    <property type="protein sequence ID" value="RIY35230.1"/>
    <property type="molecule type" value="Genomic_DNA"/>
</dbReference>
<keyword evidence="3" id="KW-1185">Reference proteome</keyword>
<reference evidence="2 3" key="1">
    <citation type="submission" date="2017-08" db="EMBL/GenBank/DDBJ databases">
        <title>Reclassification of Bisgaard taxon 37 and 44.</title>
        <authorList>
            <person name="Christensen H."/>
        </authorList>
    </citation>
    <scope>NUCLEOTIDE SEQUENCE [LARGE SCALE GENOMIC DNA]</scope>
    <source>
        <strain evidence="2 3">EEAB3T1</strain>
    </source>
</reference>
<dbReference type="Pfam" id="PF00294">
    <property type="entry name" value="PfkB"/>
    <property type="match status" value="1"/>
</dbReference>
<sequence length="339" mass="37387">MSGESKSRLEILWRNSTMAIVHIGLSCYDQFFFIESTPAENVKTFSTQFLESGGGPAGNAAYVTGKWKTPTYILTTLRDDIYGRKINQEHNEVGVNTNFVIMNDNQVSPLSAVWVSAQTAARTIVTHKNNGAKVLTAEDYSLLNDLADKLNAEEGTHIILLDGHELEISKYFIPRVHNKIVVIDADAVREPVLELLYLVDYCVASEEFAQRLINETDLHPGNFARALEAMEKLCAPGNKPVITLGERGGVYLDDGLMHAYPAYDVRAVDTTGAGDIFHGAFCYGVAQGWDLAKTVRVAALTSAIKIEQQGVRNAIPEIEFVLEAYEKKSFPVKALDTIN</sequence>
<dbReference type="Proteomes" id="UP000265964">
    <property type="component" value="Unassembled WGS sequence"/>
</dbReference>
<dbReference type="PROSITE" id="PS51257">
    <property type="entry name" value="PROKAR_LIPOPROTEIN"/>
    <property type="match status" value="1"/>
</dbReference>
<dbReference type="PANTHER" id="PTHR42774">
    <property type="entry name" value="PHOSPHOTRANSFERASE SYSTEM TRANSPORT PROTEIN"/>
    <property type="match status" value="1"/>
</dbReference>
<evidence type="ECO:0000259" key="1">
    <source>
        <dbReference type="Pfam" id="PF00294"/>
    </source>
</evidence>
<proteinExistence type="predicted"/>
<name>A0A3A1YDI5_9GAMM</name>
<feature type="domain" description="Carbohydrate kinase PfkB" evidence="1">
    <location>
        <begin position="20"/>
        <end position="317"/>
    </location>
</feature>
<organism evidence="2 3">
    <name type="scientific">Psittacicella gerlachiana</name>
    <dbReference type="NCBI Taxonomy" id="2028574"/>
    <lineage>
        <taxon>Bacteria</taxon>
        <taxon>Pseudomonadati</taxon>
        <taxon>Pseudomonadota</taxon>
        <taxon>Gammaproteobacteria</taxon>
        <taxon>Pasteurellales</taxon>
        <taxon>Psittacicellaceae</taxon>
        <taxon>Psittacicella</taxon>
    </lineage>
</organism>
<gene>
    <name evidence="2" type="ORF">CKF59_03930</name>
</gene>
<evidence type="ECO:0000313" key="2">
    <source>
        <dbReference type="EMBL" id="RIY35230.1"/>
    </source>
</evidence>
<comment type="caution">
    <text evidence="2">The sequence shown here is derived from an EMBL/GenBank/DDBJ whole genome shotgun (WGS) entry which is preliminary data.</text>
</comment>
<dbReference type="AlphaFoldDB" id="A0A3A1YDI5"/>
<dbReference type="OrthoDB" id="9813569at2"/>